<dbReference type="CDD" id="cd02226">
    <property type="entry name" value="cupin_YdbB-like"/>
    <property type="match status" value="1"/>
</dbReference>
<dbReference type="Pfam" id="PF07883">
    <property type="entry name" value="Cupin_2"/>
    <property type="match status" value="1"/>
</dbReference>
<evidence type="ECO:0000313" key="2">
    <source>
        <dbReference type="EMBL" id="MBD8080763.1"/>
    </source>
</evidence>
<dbReference type="Gene3D" id="2.60.120.10">
    <property type="entry name" value="Jelly Rolls"/>
    <property type="match status" value="1"/>
</dbReference>
<sequence>MTDVRNLLAALDAFDGHWQPYRVTRVNDYDIKVVKVLGDFVWHTHPDTDELFLVLSGELTIGLREDGVEREVVLRPNDVYVVPRGVEHCPRADVETAAVLVEPQGTVNTGDAGGELTALLRDLPPS</sequence>
<dbReference type="AlphaFoldDB" id="A0A927PGL6"/>
<dbReference type="InterPro" id="IPR011051">
    <property type="entry name" value="RmlC_Cupin_sf"/>
</dbReference>
<dbReference type="InterPro" id="IPR001929">
    <property type="entry name" value="Germin"/>
</dbReference>
<reference evidence="2" key="1">
    <citation type="journal article" date="2018" name="Curr. Microbiol.">
        <title>Cellulosimicrobium arenosum sp. nov., Isolated from Marine Sediment Sand.</title>
        <authorList>
            <person name="Oh M."/>
            <person name="Kim J.H."/>
            <person name="Yoon J.H."/>
            <person name="Schumann P."/>
            <person name="Kim W."/>
        </authorList>
    </citation>
    <scope>NUCLEOTIDE SEQUENCE</scope>
    <source>
        <strain evidence="2">KCTC 49039</strain>
    </source>
</reference>
<dbReference type="RefSeq" id="WP_191830336.1">
    <property type="nucleotide sequence ID" value="NZ_JACYHB010000020.1"/>
</dbReference>
<keyword evidence="3" id="KW-1185">Reference proteome</keyword>
<dbReference type="InterPro" id="IPR014710">
    <property type="entry name" value="RmlC-like_jellyroll"/>
</dbReference>
<gene>
    <name evidence="2" type="ORF">IF651_17105</name>
</gene>
<dbReference type="EMBL" id="JACYHB010000020">
    <property type="protein sequence ID" value="MBD8080763.1"/>
    <property type="molecule type" value="Genomic_DNA"/>
</dbReference>
<evidence type="ECO:0000313" key="3">
    <source>
        <dbReference type="Proteomes" id="UP000610846"/>
    </source>
</evidence>
<dbReference type="Proteomes" id="UP000610846">
    <property type="component" value="Unassembled WGS sequence"/>
</dbReference>
<dbReference type="PRINTS" id="PR00325">
    <property type="entry name" value="GERMIN"/>
</dbReference>
<organism evidence="2 3">
    <name type="scientific">Cellulosimicrobium arenosum</name>
    <dbReference type="NCBI Taxonomy" id="2708133"/>
    <lineage>
        <taxon>Bacteria</taxon>
        <taxon>Bacillati</taxon>
        <taxon>Actinomycetota</taxon>
        <taxon>Actinomycetes</taxon>
        <taxon>Micrococcales</taxon>
        <taxon>Promicromonosporaceae</taxon>
        <taxon>Cellulosimicrobium</taxon>
    </lineage>
</organism>
<name>A0A927PGL6_9MICO</name>
<dbReference type="InterPro" id="IPR013096">
    <property type="entry name" value="Cupin_2"/>
</dbReference>
<accession>A0A927PGL6</accession>
<dbReference type="PANTHER" id="PTHR36114:SF1">
    <property type="entry name" value="16.7 KDA PROTEIN IN WHIE LOCUS"/>
    <property type="match status" value="1"/>
</dbReference>
<dbReference type="SUPFAM" id="SSF51182">
    <property type="entry name" value="RmlC-like cupins"/>
    <property type="match status" value="1"/>
</dbReference>
<feature type="domain" description="Cupin type-2" evidence="1">
    <location>
        <begin position="39"/>
        <end position="101"/>
    </location>
</feature>
<evidence type="ECO:0000259" key="1">
    <source>
        <dbReference type="Pfam" id="PF07883"/>
    </source>
</evidence>
<dbReference type="PANTHER" id="PTHR36114">
    <property type="entry name" value="16.7 KDA PROTEIN IN WHIE LOCUS"/>
    <property type="match status" value="1"/>
</dbReference>
<protein>
    <submittedName>
        <fullName evidence="2">Cupin domain-containing protein</fullName>
    </submittedName>
</protein>
<proteinExistence type="predicted"/>
<dbReference type="InterPro" id="IPR052044">
    <property type="entry name" value="PKS_Associated_Protein"/>
</dbReference>
<dbReference type="GO" id="GO:0030145">
    <property type="term" value="F:manganese ion binding"/>
    <property type="evidence" value="ECO:0007669"/>
    <property type="project" value="InterPro"/>
</dbReference>
<comment type="caution">
    <text evidence="2">The sequence shown here is derived from an EMBL/GenBank/DDBJ whole genome shotgun (WGS) entry which is preliminary data.</text>
</comment>
<reference evidence="2" key="2">
    <citation type="submission" date="2020-09" db="EMBL/GenBank/DDBJ databases">
        <authorList>
            <person name="Yu Y."/>
        </authorList>
    </citation>
    <scope>NUCLEOTIDE SEQUENCE</scope>
    <source>
        <strain evidence="2">KCTC 49039</strain>
    </source>
</reference>